<keyword evidence="1" id="KW-0472">Membrane</keyword>
<feature type="transmembrane region" description="Helical" evidence="1">
    <location>
        <begin position="43"/>
        <end position="65"/>
    </location>
</feature>
<feature type="transmembrane region" description="Helical" evidence="1">
    <location>
        <begin position="7"/>
        <end position="31"/>
    </location>
</feature>
<dbReference type="Proteomes" id="UP000238479">
    <property type="component" value="Chromosome 7"/>
</dbReference>
<reference evidence="2 3" key="1">
    <citation type="journal article" date="2018" name="Nat. Genet.">
        <title>The Rosa genome provides new insights in the design of modern roses.</title>
        <authorList>
            <person name="Bendahmane M."/>
        </authorList>
    </citation>
    <scope>NUCLEOTIDE SEQUENCE [LARGE SCALE GENOMIC DNA]</scope>
    <source>
        <strain evidence="3">cv. Old Blush</strain>
    </source>
</reference>
<evidence type="ECO:0000256" key="1">
    <source>
        <dbReference type="SAM" id="Phobius"/>
    </source>
</evidence>
<dbReference type="EMBL" id="PDCK01000045">
    <property type="protein sequence ID" value="PRQ19485.1"/>
    <property type="molecule type" value="Genomic_DNA"/>
</dbReference>
<keyword evidence="1" id="KW-1133">Transmembrane helix</keyword>
<evidence type="ECO:0000313" key="3">
    <source>
        <dbReference type="Proteomes" id="UP000238479"/>
    </source>
</evidence>
<dbReference type="Gramene" id="PRQ19485">
    <property type="protein sequence ID" value="PRQ19485"/>
    <property type="gene ID" value="RchiOBHm_Chr7g0217721"/>
</dbReference>
<accession>A0A2P6PC40</accession>
<comment type="caution">
    <text evidence="2">The sequence shown here is derived from an EMBL/GenBank/DDBJ whole genome shotgun (WGS) entry which is preliminary data.</text>
</comment>
<proteinExistence type="predicted"/>
<sequence length="67" mass="7599">MGGGGMALAWLRSFAPVVFAPMVFCYGLRWFDSTGSWEWLSSSTMACFGFWWFLLLNISVFLLVVSF</sequence>
<evidence type="ECO:0000313" key="2">
    <source>
        <dbReference type="EMBL" id="PRQ19485.1"/>
    </source>
</evidence>
<gene>
    <name evidence="2" type="ORF">RchiOBHm_Chr7g0217721</name>
</gene>
<name>A0A2P6PC40_ROSCH</name>
<keyword evidence="3" id="KW-1185">Reference proteome</keyword>
<protein>
    <recommendedName>
        <fullName evidence="4">Transmembrane protein</fullName>
    </recommendedName>
</protein>
<keyword evidence="1" id="KW-0812">Transmembrane</keyword>
<organism evidence="2 3">
    <name type="scientific">Rosa chinensis</name>
    <name type="common">China rose</name>
    <dbReference type="NCBI Taxonomy" id="74649"/>
    <lineage>
        <taxon>Eukaryota</taxon>
        <taxon>Viridiplantae</taxon>
        <taxon>Streptophyta</taxon>
        <taxon>Embryophyta</taxon>
        <taxon>Tracheophyta</taxon>
        <taxon>Spermatophyta</taxon>
        <taxon>Magnoliopsida</taxon>
        <taxon>eudicotyledons</taxon>
        <taxon>Gunneridae</taxon>
        <taxon>Pentapetalae</taxon>
        <taxon>rosids</taxon>
        <taxon>fabids</taxon>
        <taxon>Rosales</taxon>
        <taxon>Rosaceae</taxon>
        <taxon>Rosoideae</taxon>
        <taxon>Rosoideae incertae sedis</taxon>
        <taxon>Rosa</taxon>
    </lineage>
</organism>
<evidence type="ECO:0008006" key="4">
    <source>
        <dbReference type="Google" id="ProtNLM"/>
    </source>
</evidence>
<dbReference type="AlphaFoldDB" id="A0A2P6PC40"/>